<proteinExistence type="predicted"/>
<name>A0AB39BYQ9_9BACI</name>
<accession>A0AB39BYQ9</accession>
<sequence length="308" mass="36033">MRPIEKALATIQQTNISFPCQEDALEEAMDTYTTFYGVKLTDIKHSYGYVMINQYKIFLQSFKPKRPQATILLVHGYFDHTGSMSHLINFLTTNGYHVWSYDLTGHGLSDGDRISIDDFSYYQEVLVEISEKYVMNEYHPTYLVAHSTGAAISLNILTQQPHTFNKVVMLAPLVRSYAWHASIVGKKMIPPFIKHTKRYYRKNSSNKEYHSFVKQDPLQHHQLSLKWLNALFLWNQKVKVYAKSDQSVLIIQGDEDRTVDWRFNCAFIHQKLPESNIILVSGANHQLMNEHKQLRDQIFYLMKQYLEK</sequence>
<dbReference type="InterPro" id="IPR022742">
    <property type="entry name" value="Hydrolase_4"/>
</dbReference>
<reference evidence="2" key="1">
    <citation type="submission" date="2024-07" db="EMBL/GenBank/DDBJ databases">
        <title>Identification and characteristics of an arsenic-resistant bacterial isolate, which belongs to a novel species.</title>
        <authorList>
            <person name="Juszczyk A."/>
            <person name="Kowalczyk A."/>
            <person name="Was K."/>
            <person name="Kosowicz W."/>
            <person name="Budzyn A."/>
            <person name="Latowski D."/>
        </authorList>
    </citation>
    <scope>NUCLEOTIDE SEQUENCE</scope>
    <source>
        <strain evidence="2">As8PL</strain>
    </source>
</reference>
<keyword evidence="2" id="KW-0378">Hydrolase</keyword>
<dbReference type="AlphaFoldDB" id="A0AB39BYQ9"/>
<protein>
    <submittedName>
        <fullName evidence="2">Alpha/beta hydrolase</fullName>
    </submittedName>
</protein>
<dbReference type="RefSeq" id="WP_368505745.1">
    <property type="nucleotide sequence ID" value="NZ_CP162551.1"/>
</dbReference>
<organism evidence="2">
    <name type="scientific">Alkalihalophilus sp. As8PL</name>
    <dbReference type="NCBI Taxonomy" id="3237103"/>
    <lineage>
        <taxon>Bacteria</taxon>
        <taxon>Bacillati</taxon>
        <taxon>Bacillota</taxon>
        <taxon>Bacilli</taxon>
        <taxon>Bacillales</taxon>
        <taxon>Bacillaceae</taxon>
        <taxon>Alkalihalophilus</taxon>
    </lineage>
</organism>
<dbReference type="SUPFAM" id="SSF53474">
    <property type="entry name" value="alpha/beta-Hydrolases"/>
    <property type="match status" value="1"/>
</dbReference>
<evidence type="ECO:0000259" key="1">
    <source>
        <dbReference type="Pfam" id="PF12146"/>
    </source>
</evidence>
<dbReference type="InterPro" id="IPR000073">
    <property type="entry name" value="AB_hydrolase_1"/>
</dbReference>
<dbReference type="Gene3D" id="3.40.50.1820">
    <property type="entry name" value="alpha/beta hydrolase"/>
    <property type="match status" value="1"/>
</dbReference>
<evidence type="ECO:0000313" key="2">
    <source>
        <dbReference type="EMBL" id="XDI38461.1"/>
    </source>
</evidence>
<dbReference type="PANTHER" id="PTHR11614">
    <property type="entry name" value="PHOSPHOLIPASE-RELATED"/>
    <property type="match status" value="1"/>
</dbReference>
<dbReference type="EMBL" id="CP162551">
    <property type="protein sequence ID" value="XDI38461.1"/>
    <property type="molecule type" value="Genomic_DNA"/>
</dbReference>
<dbReference type="InterPro" id="IPR029058">
    <property type="entry name" value="AB_hydrolase_fold"/>
</dbReference>
<dbReference type="InterPro" id="IPR051044">
    <property type="entry name" value="MAG_DAG_Lipase"/>
</dbReference>
<dbReference type="Pfam" id="PF12146">
    <property type="entry name" value="Hydrolase_4"/>
    <property type="match status" value="1"/>
</dbReference>
<dbReference type="GO" id="GO:0016787">
    <property type="term" value="F:hydrolase activity"/>
    <property type="evidence" value="ECO:0007669"/>
    <property type="project" value="UniProtKB-KW"/>
</dbReference>
<feature type="domain" description="Serine aminopeptidase S33" evidence="1">
    <location>
        <begin position="66"/>
        <end position="291"/>
    </location>
</feature>
<dbReference type="PRINTS" id="PR00111">
    <property type="entry name" value="ABHYDROLASE"/>
</dbReference>
<gene>
    <name evidence="2" type="ORF">AB3N04_09175</name>
</gene>